<gene>
    <name evidence="1" type="ORF">EDI_339610</name>
</gene>
<dbReference type="KEGG" id="edi:EDI_339610"/>
<evidence type="ECO:0000313" key="2">
    <source>
        <dbReference type="Proteomes" id="UP000008076"/>
    </source>
</evidence>
<dbReference type="RefSeq" id="XP_001736467.1">
    <property type="nucleotide sequence ID" value="XM_001736415.1"/>
</dbReference>
<sequence>MENNCIVSITKHLNSIKDAINLIQVNKRYQQGVLSLTTTPFYKEKDVKKEIEIFSNATTVTCDYTCIPLNKSKLIIHQTDNLYSRCSLLQAAKRIEKITMDISEFNKNTWKLMPLQSLIINCIEELNGSKMSQNPYPFQQTINLPNCVVRIICDISQLDNVMNNLPKQKLPKSCLLEVHNGPIITLYRNDEWVFGFKNEFITMHMQDLKPFIEKANQYAVENIRIIDFINPEEPAEPSNFSISLSVKKLILQDLNCPIIELPSLLEELTITNCSVTSLQLSQINLKKVIIEQCADLKTLIITSPVIECEAIYLKSLQTLQLPDSLYSLKLNNSSLPIKSFPPNIQCLSLPSIKQLNQLEFPQYLKELTINSCFIVDFPELNVNSIIFFQCTFAKKIFVKAKSITLNGCYFVSNLDIDCDSIFITGCTASTSSQVNTLIDYNAHNAKVIHISSFNGINKLIAHSCKELKLVNNSQLSEVDAECVTSLQLIHTNIIKTTINNLESFDIDNNSILPQFYTKGSGSLRLEKCKFDCNSQILNSMIDISLNEVDVESININTCKGARFYNCSTLKTLSIKEAEVVILVNLPLLQSISLPKSLKNIVINNCPNIINIPLPFTSELTVDYDGSFKASEKIQIRRINEHELTVDSYCVQLEDISNSKVILGKSVHTVIGIGLNNVSFINLEESSIQSFELSMSNNMNLRFPQTLTIINIIGCQSVICTNISSCPLVPERIRKDYSSNKYEEIPKDKCVIC</sequence>
<name>B0EDV7_ENTDS</name>
<dbReference type="eggNOG" id="ENOG502RECH">
    <property type="taxonomic scope" value="Eukaryota"/>
</dbReference>
<keyword evidence="2" id="KW-1185">Reference proteome</keyword>
<dbReference type="Proteomes" id="UP000008076">
    <property type="component" value="Unassembled WGS sequence"/>
</dbReference>
<dbReference type="GeneID" id="5881459"/>
<dbReference type="OrthoDB" id="28387at2759"/>
<dbReference type="EMBL" id="DS548870">
    <property type="protein sequence ID" value="EDR27296.1"/>
    <property type="molecule type" value="Genomic_DNA"/>
</dbReference>
<evidence type="ECO:0008006" key="3">
    <source>
        <dbReference type="Google" id="ProtNLM"/>
    </source>
</evidence>
<protein>
    <recommendedName>
        <fullName evidence="3">Leucine-rich repeat containing protein</fullName>
    </recommendedName>
</protein>
<reference evidence="2" key="1">
    <citation type="submission" date="2007-12" db="EMBL/GenBank/DDBJ databases">
        <title>Annotation of Entamoeba dispar SAW760.</title>
        <authorList>
            <person name="Lorenzi H."/>
            <person name="Inman J."/>
            <person name="Schobel S."/>
            <person name="Amedeo P."/>
            <person name="Caler E."/>
        </authorList>
    </citation>
    <scope>NUCLEOTIDE SEQUENCE [LARGE SCALE GENOMIC DNA]</scope>
    <source>
        <strain evidence="2">ATCC PRA-260 / SAW760</strain>
    </source>
</reference>
<dbReference type="AlphaFoldDB" id="B0EDV7"/>
<proteinExistence type="predicted"/>
<evidence type="ECO:0000313" key="1">
    <source>
        <dbReference type="EMBL" id="EDR27296.1"/>
    </source>
</evidence>
<dbReference type="OMA" id="IAHSCKE"/>
<dbReference type="VEuPathDB" id="AmoebaDB:EDI_339610"/>
<organism evidence="2">
    <name type="scientific">Entamoeba dispar (strain ATCC PRA-260 / SAW760)</name>
    <dbReference type="NCBI Taxonomy" id="370354"/>
    <lineage>
        <taxon>Eukaryota</taxon>
        <taxon>Amoebozoa</taxon>
        <taxon>Evosea</taxon>
        <taxon>Archamoebae</taxon>
        <taxon>Mastigamoebida</taxon>
        <taxon>Entamoebidae</taxon>
        <taxon>Entamoeba</taxon>
    </lineage>
</organism>
<accession>B0EDV7</accession>